<dbReference type="InterPro" id="IPR021916">
    <property type="entry name" value="DUF3527"/>
</dbReference>
<organism evidence="2">
    <name type="scientific">Sesamum latifolium</name>
    <dbReference type="NCBI Taxonomy" id="2727402"/>
    <lineage>
        <taxon>Eukaryota</taxon>
        <taxon>Viridiplantae</taxon>
        <taxon>Streptophyta</taxon>
        <taxon>Embryophyta</taxon>
        <taxon>Tracheophyta</taxon>
        <taxon>Spermatophyta</taxon>
        <taxon>Magnoliopsida</taxon>
        <taxon>eudicotyledons</taxon>
        <taxon>Gunneridae</taxon>
        <taxon>Pentapetalae</taxon>
        <taxon>asterids</taxon>
        <taxon>lamiids</taxon>
        <taxon>Lamiales</taxon>
        <taxon>Pedaliaceae</taxon>
        <taxon>Sesamum</taxon>
    </lineage>
</organism>
<feature type="compositionally biased region" description="Polar residues" evidence="1">
    <location>
        <begin position="24"/>
        <end position="36"/>
    </location>
</feature>
<gene>
    <name evidence="2" type="ORF">Slati_1664900</name>
</gene>
<accession>A0AAW2XBZ4</accession>
<evidence type="ECO:0000256" key="1">
    <source>
        <dbReference type="SAM" id="MobiDB-lite"/>
    </source>
</evidence>
<reference evidence="2" key="1">
    <citation type="submission" date="2020-06" db="EMBL/GenBank/DDBJ databases">
        <authorList>
            <person name="Li T."/>
            <person name="Hu X."/>
            <person name="Zhang T."/>
            <person name="Song X."/>
            <person name="Zhang H."/>
            <person name="Dai N."/>
            <person name="Sheng W."/>
            <person name="Hou X."/>
            <person name="Wei L."/>
        </authorList>
    </citation>
    <scope>NUCLEOTIDE SEQUENCE</scope>
    <source>
        <strain evidence="2">KEN1</strain>
        <tissue evidence="2">Leaf</tissue>
    </source>
</reference>
<feature type="compositionally biased region" description="Polar residues" evidence="1">
    <location>
        <begin position="152"/>
        <end position="161"/>
    </location>
</feature>
<dbReference type="PANTHER" id="PTHR31390:SF12">
    <property type="entry name" value="PUTATIVE (DUF3527)-RELATED"/>
    <property type="match status" value="1"/>
</dbReference>
<feature type="region of interest" description="Disordered" evidence="1">
    <location>
        <begin position="18"/>
        <end position="39"/>
    </location>
</feature>
<reference evidence="2" key="2">
    <citation type="journal article" date="2024" name="Plant">
        <title>Genomic evolution and insights into agronomic trait innovations of Sesamum species.</title>
        <authorList>
            <person name="Miao H."/>
            <person name="Wang L."/>
            <person name="Qu L."/>
            <person name="Liu H."/>
            <person name="Sun Y."/>
            <person name="Le M."/>
            <person name="Wang Q."/>
            <person name="Wei S."/>
            <person name="Zheng Y."/>
            <person name="Lin W."/>
            <person name="Duan Y."/>
            <person name="Cao H."/>
            <person name="Xiong S."/>
            <person name="Wang X."/>
            <person name="Wei L."/>
            <person name="Li C."/>
            <person name="Ma Q."/>
            <person name="Ju M."/>
            <person name="Zhao R."/>
            <person name="Li G."/>
            <person name="Mu C."/>
            <person name="Tian Q."/>
            <person name="Mei H."/>
            <person name="Zhang T."/>
            <person name="Gao T."/>
            <person name="Zhang H."/>
        </authorList>
    </citation>
    <scope>NUCLEOTIDE SEQUENCE</scope>
    <source>
        <strain evidence="2">KEN1</strain>
    </source>
</reference>
<proteinExistence type="predicted"/>
<dbReference type="Pfam" id="PF12043">
    <property type="entry name" value="DUF3527"/>
    <property type="match status" value="2"/>
</dbReference>
<comment type="caution">
    <text evidence="2">The sequence shown here is derived from an EMBL/GenBank/DDBJ whole genome shotgun (WGS) entry which is preliminary data.</text>
</comment>
<dbReference type="EMBL" id="JACGWN010000005">
    <property type="protein sequence ID" value="KAL0451085.1"/>
    <property type="molecule type" value="Genomic_DNA"/>
</dbReference>
<name>A0AAW2XBZ4_9LAMI</name>
<sequence length="514" mass="56390">MLAIARWKNVMNLSSLKKRKHVTQESQTAESSTIGRQQEHFQQADPKLCLLVPKHFSKKSCSESPQFTESRTSLDGQLAEVAGNRLSDLYFLLKLYSGDYLLIFHTLVPALCHVECAMELHNSVTSQAVDTDTCPSACSSVNQLKESSAVPQLSSTYTSVKSGPVRPEVSSGMDNSEREKASASNRGRSSPLRRLLEPLLKNKGAQSSENVGLPNGGLRSMTVRTTATKGPYQNRKPEASNFQALLQLTLKNGLPFFKLVVDNSNDMLAATVKKLPTSEKSDPCMIFSFYSVHEIRKKSMNWISQGSKGKSCSLGYNFVGQMNISNSYHLEANAANKEIAAIIVKNSTRKPNDAELSDDNRRNKNSNGIVAILPGGVHGWDVGCKLRILADHKNCSNILQASMSSATVDHVNLYIQGGKQKSNKPVFTLEPFSNGFYSVELDASVSLLEAFAICVAYVTCWKFPEIIDSNGQSDAEHLPEVNIGADKRKIASTFQEQFPAKYVTCPPLSPVGRI</sequence>
<dbReference type="AlphaFoldDB" id="A0AAW2XBZ4"/>
<dbReference type="PANTHER" id="PTHR31390">
    <property type="entry name" value="EXPRESSED PROTEIN"/>
    <property type="match status" value="1"/>
</dbReference>
<evidence type="ECO:0000313" key="2">
    <source>
        <dbReference type="EMBL" id="KAL0451085.1"/>
    </source>
</evidence>
<protein>
    <submittedName>
        <fullName evidence="2">Uncharacterized protein</fullName>
    </submittedName>
</protein>
<feature type="region of interest" description="Disordered" evidence="1">
    <location>
        <begin position="152"/>
        <end position="193"/>
    </location>
</feature>